<evidence type="ECO:0000256" key="1">
    <source>
        <dbReference type="SAM" id="Phobius"/>
    </source>
</evidence>
<reference evidence="2 3" key="1">
    <citation type="submission" date="2019-08" db="EMBL/GenBank/DDBJ databases">
        <title>In-depth cultivation of the pig gut microbiome towards novel bacterial diversity and tailored functional studies.</title>
        <authorList>
            <person name="Wylensek D."/>
            <person name="Hitch T.C.A."/>
            <person name="Clavel T."/>
        </authorList>
    </citation>
    <scope>NUCLEOTIDE SEQUENCE [LARGE SCALE GENOMIC DNA]</scope>
    <source>
        <strain evidence="2 3">Med78-601-WT-4W-RMD-3</strain>
    </source>
</reference>
<accession>A0A844FF57</accession>
<dbReference type="Pfam" id="PF12822">
    <property type="entry name" value="ECF_trnsprt"/>
    <property type="match status" value="1"/>
</dbReference>
<feature type="transmembrane region" description="Helical" evidence="1">
    <location>
        <begin position="137"/>
        <end position="164"/>
    </location>
</feature>
<keyword evidence="1" id="KW-1133">Transmembrane helix</keyword>
<feature type="transmembrane region" description="Helical" evidence="1">
    <location>
        <begin position="15"/>
        <end position="33"/>
    </location>
</feature>
<feature type="transmembrane region" description="Helical" evidence="1">
    <location>
        <begin position="45"/>
        <end position="66"/>
    </location>
</feature>
<dbReference type="Proteomes" id="UP000462760">
    <property type="component" value="Unassembled WGS sequence"/>
</dbReference>
<dbReference type="OrthoDB" id="5431035at2"/>
<dbReference type="RefSeq" id="WP_154482707.1">
    <property type="nucleotide sequence ID" value="NZ_JBCLQA010000012.1"/>
</dbReference>
<dbReference type="GO" id="GO:0022857">
    <property type="term" value="F:transmembrane transporter activity"/>
    <property type="evidence" value="ECO:0007669"/>
    <property type="project" value="InterPro"/>
</dbReference>
<organism evidence="2 3">
    <name type="scientific">Anaerosalibacter bizertensis</name>
    <dbReference type="NCBI Taxonomy" id="932217"/>
    <lineage>
        <taxon>Bacteria</taxon>
        <taxon>Bacillati</taxon>
        <taxon>Bacillota</taxon>
        <taxon>Tissierellia</taxon>
        <taxon>Tissierellales</taxon>
        <taxon>Sporanaerobacteraceae</taxon>
        <taxon>Anaerosalibacter</taxon>
    </lineage>
</organism>
<protein>
    <submittedName>
        <fullName evidence="2">ECF transporter S component</fullName>
    </submittedName>
</protein>
<keyword evidence="1" id="KW-0472">Membrane</keyword>
<feature type="transmembrane region" description="Helical" evidence="1">
    <location>
        <begin position="72"/>
        <end position="97"/>
    </location>
</feature>
<dbReference type="Gene3D" id="1.10.1760.20">
    <property type="match status" value="1"/>
</dbReference>
<name>A0A844FF57_9FIRM</name>
<dbReference type="AlphaFoldDB" id="A0A844FF57"/>
<evidence type="ECO:0000313" key="2">
    <source>
        <dbReference type="EMBL" id="MSS42629.1"/>
    </source>
</evidence>
<comment type="caution">
    <text evidence="2">The sequence shown here is derived from an EMBL/GenBank/DDBJ whole genome shotgun (WGS) entry which is preliminary data.</text>
</comment>
<sequence length="169" mass="17935">MNSRNVKLRSTTTKLVYTGMLIAISFVGSLIKIQGSIALDSMPGFFAALFLGPVYGALVAGLGHILTAATSGFLLTVPIHIVITLEMAVFAYIFGVVYEKSNGIIASIVGILLNGIGSVLILAPITTWLQLPLNGKVFIMAMVVPLSLASAVNIILACIIYKIIEKRAR</sequence>
<gene>
    <name evidence="2" type="ORF">FYJ27_02615</name>
</gene>
<proteinExistence type="predicted"/>
<dbReference type="EMBL" id="VULR01000002">
    <property type="protein sequence ID" value="MSS42629.1"/>
    <property type="molecule type" value="Genomic_DNA"/>
</dbReference>
<dbReference type="InterPro" id="IPR024529">
    <property type="entry name" value="ECF_trnsprt_substrate-spec"/>
</dbReference>
<keyword evidence="1" id="KW-0812">Transmembrane</keyword>
<evidence type="ECO:0000313" key="3">
    <source>
        <dbReference type="Proteomes" id="UP000462760"/>
    </source>
</evidence>
<feature type="transmembrane region" description="Helical" evidence="1">
    <location>
        <begin position="104"/>
        <end position="125"/>
    </location>
</feature>